<dbReference type="CDD" id="cd06260">
    <property type="entry name" value="DUF820-like"/>
    <property type="match status" value="1"/>
</dbReference>
<dbReference type="PANTHER" id="PTHR36558">
    <property type="entry name" value="GLR1098 PROTEIN"/>
    <property type="match status" value="1"/>
</dbReference>
<dbReference type="PANTHER" id="PTHR36558:SF1">
    <property type="entry name" value="RESTRICTION ENDONUCLEASE DOMAIN-CONTAINING PROTEIN-RELATED"/>
    <property type="match status" value="1"/>
</dbReference>
<keyword evidence="2" id="KW-0540">Nuclease</keyword>
<dbReference type="InterPro" id="IPR012296">
    <property type="entry name" value="Nuclease_put_TT1808"/>
</dbReference>
<dbReference type="AlphaFoldDB" id="A0A2S8SSX1"/>
<dbReference type="RefSeq" id="WP_157947624.1">
    <property type="nucleotide sequence ID" value="NZ_NIGF01000008.1"/>
</dbReference>
<evidence type="ECO:0000313" key="2">
    <source>
        <dbReference type="EMBL" id="PQV63876.1"/>
    </source>
</evidence>
<reference evidence="2 3" key="1">
    <citation type="journal article" date="2018" name="Syst. Appl. Microbiol.">
        <title>Abditibacterium utsteinense sp. nov., the first cultivated member of candidate phylum FBP, isolated from ice-free Antarctic soil samples.</title>
        <authorList>
            <person name="Tahon G."/>
            <person name="Tytgat B."/>
            <person name="Lebbe L."/>
            <person name="Carlier A."/>
            <person name="Willems A."/>
        </authorList>
    </citation>
    <scope>NUCLEOTIDE SEQUENCE [LARGE SCALE GENOMIC DNA]</scope>
    <source>
        <strain evidence="2 3">LMG 29911</strain>
    </source>
</reference>
<dbReference type="EMBL" id="NIGF01000008">
    <property type="protein sequence ID" value="PQV63876.1"/>
    <property type="molecule type" value="Genomic_DNA"/>
</dbReference>
<evidence type="ECO:0000259" key="1">
    <source>
        <dbReference type="Pfam" id="PF05685"/>
    </source>
</evidence>
<comment type="caution">
    <text evidence="2">The sequence shown here is derived from an EMBL/GenBank/DDBJ whole genome shotgun (WGS) entry which is preliminary data.</text>
</comment>
<dbReference type="SUPFAM" id="SSF52980">
    <property type="entry name" value="Restriction endonuclease-like"/>
    <property type="match status" value="1"/>
</dbReference>
<name>A0A2S8SSX1_9BACT</name>
<dbReference type="Proteomes" id="UP000237684">
    <property type="component" value="Unassembled WGS sequence"/>
</dbReference>
<gene>
    <name evidence="2" type="ORF">B1R32_10883</name>
</gene>
<feature type="domain" description="Putative restriction endonuclease" evidence="1">
    <location>
        <begin position="45"/>
        <end position="190"/>
    </location>
</feature>
<keyword evidence="2" id="KW-0255">Endonuclease</keyword>
<dbReference type="Gene3D" id="3.90.1570.10">
    <property type="entry name" value="tt1808, chain A"/>
    <property type="match status" value="1"/>
</dbReference>
<sequence>MSAQCKTDFISQDEYHEILLSGDIKYEWFDGQMWPKEFPDGVPTGAPTAMAGTQPNHSRIKHNIERHLGNQLENGPCEVMSGDQKIRIEASDLNAFPDVVALCEDARFETVRGLETLLNPIVLVEILSPSTARFDLTDKWAHYQLIPSLRDYLVIFCDQMRVHHYVRQNDNSWNERVFVRPDEAIQLSGIAAQLTPSDIYKRVVFPEETTSRTPRLV</sequence>
<dbReference type="InterPro" id="IPR011335">
    <property type="entry name" value="Restrct_endonuc-II-like"/>
</dbReference>
<keyword evidence="3" id="KW-1185">Reference proteome</keyword>
<protein>
    <submittedName>
        <fullName evidence="2">Endonuclease, Uma2 family (Restriction endonuclease fold)</fullName>
    </submittedName>
</protein>
<dbReference type="Pfam" id="PF05685">
    <property type="entry name" value="Uma2"/>
    <property type="match status" value="1"/>
</dbReference>
<dbReference type="InterPro" id="IPR008538">
    <property type="entry name" value="Uma2"/>
</dbReference>
<keyword evidence="2" id="KW-0378">Hydrolase</keyword>
<dbReference type="InParanoid" id="A0A2S8SSX1"/>
<evidence type="ECO:0000313" key="3">
    <source>
        <dbReference type="Proteomes" id="UP000237684"/>
    </source>
</evidence>
<dbReference type="OrthoDB" id="9808428at2"/>
<accession>A0A2S8SSX1</accession>
<proteinExistence type="predicted"/>
<dbReference type="GO" id="GO:0004519">
    <property type="term" value="F:endonuclease activity"/>
    <property type="evidence" value="ECO:0007669"/>
    <property type="project" value="UniProtKB-KW"/>
</dbReference>
<organism evidence="2 3">
    <name type="scientific">Abditibacterium utsteinense</name>
    <dbReference type="NCBI Taxonomy" id="1960156"/>
    <lineage>
        <taxon>Bacteria</taxon>
        <taxon>Pseudomonadati</taxon>
        <taxon>Abditibacteriota</taxon>
        <taxon>Abditibacteriia</taxon>
        <taxon>Abditibacteriales</taxon>
        <taxon>Abditibacteriaceae</taxon>
        <taxon>Abditibacterium</taxon>
    </lineage>
</organism>